<evidence type="ECO:0000256" key="1">
    <source>
        <dbReference type="SAM" id="Phobius"/>
    </source>
</evidence>
<gene>
    <name evidence="2" type="ORF">EH32_08680</name>
</gene>
<feature type="transmembrane region" description="Helical" evidence="1">
    <location>
        <begin position="14"/>
        <end position="38"/>
    </location>
</feature>
<keyword evidence="1" id="KW-0472">Membrane</keyword>
<evidence type="ECO:0000313" key="2">
    <source>
        <dbReference type="EMBL" id="KEO96749.1"/>
    </source>
</evidence>
<organism evidence="2 3">
    <name type="scientific">Erythrobacter litoralis</name>
    <dbReference type="NCBI Taxonomy" id="39960"/>
    <lineage>
        <taxon>Bacteria</taxon>
        <taxon>Pseudomonadati</taxon>
        <taxon>Pseudomonadota</taxon>
        <taxon>Alphaproteobacteria</taxon>
        <taxon>Sphingomonadales</taxon>
        <taxon>Erythrobacteraceae</taxon>
        <taxon>Erythrobacter/Porphyrobacter group</taxon>
        <taxon>Erythrobacter</taxon>
    </lineage>
</organism>
<feature type="transmembrane region" description="Helical" evidence="1">
    <location>
        <begin position="88"/>
        <end position="109"/>
    </location>
</feature>
<feature type="transmembrane region" description="Helical" evidence="1">
    <location>
        <begin position="209"/>
        <end position="227"/>
    </location>
</feature>
<reference evidence="2 3" key="1">
    <citation type="submission" date="2014-04" db="EMBL/GenBank/DDBJ databases">
        <title>A comprehensive comparison of genomes of Erythrobacter spp. Strains.</title>
        <authorList>
            <person name="Zheng Q."/>
        </authorList>
    </citation>
    <scope>NUCLEOTIDE SEQUENCE [LARGE SCALE GENOMIC DNA]</scope>
    <source>
        <strain evidence="2 3">DSM 8509</strain>
    </source>
</reference>
<keyword evidence="1" id="KW-1133">Transmembrane helix</keyword>
<dbReference type="KEGG" id="elq:Ga0102493_11641"/>
<feature type="transmembrane region" description="Helical" evidence="1">
    <location>
        <begin position="161"/>
        <end position="178"/>
    </location>
</feature>
<feature type="transmembrane region" description="Helical" evidence="1">
    <location>
        <begin position="130"/>
        <end position="149"/>
    </location>
</feature>
<name>A0A074MTC9_9SPHN</name>
<accession>A0A074MTC9</accession>
<protein>
    <recommendedName>
        <fullName evidence="4">Urate oxidase N-terminal domain-containing protein</fullName>
    </recommendedName>
</protein>
<dbReference type="AlphaFoldDB" id="A0A074MTC9"/>
<sequence>MEFLYLNELSILRWIHILAMVYWLGGEWGVFQTSYHVTNPALSLEERRRHMETAYRIDILARTGIVLLLPLGLHMGKIYGFVPLLEGAGVWLMWLFFAVWLAMTWTAFIKRETDIGIKVTRAEELLRYPLIAALFIFAAMAFAGTGPIQSGEGNDWYPAKMALYAFALVIGLFLRLVMRRWTERFRVLAAGPDAAQEAALAQEIGLARWSAYVYWITIASVCFLGAVKPF</sequence>
<dbReference type="Proteomes" id="UP000027866">
    <property type="component" value="Unassembled WGS sequence"/>
</dbReference>
<keyword evidence="3" id="KW-1185">Reference proteome</keyword>
<dbReference type="EMBL" id="JMIX01000004">
    <property type="protein sequence ID" value="KEO96749.1"/>
    <property type="molecule type" value="Genomic_DNA"/>
</dbReference>
<keyword evidence="1" id="KW-0812">Transmembrane</keyword>
<feature type="transmembrane region" description="Helical" evidence="1">
    <location>
        <begin position="59"/>
        <end position="82"/>
    </location>
</feature>
<comment type="caution">
    <text evidence="2">The sequence shown here is derived from an EMBL/GenBank/DDBJ whole genome shotgun (WGS) entry which is preliminary data.</text>
</comment>
<dbReference type="RefSeq" id="WP_034902101.1">
    <property type="nucleotide sequence ID" value="NZ_CP017057.1"/>
</dbReference>
<dbReference type="PATRIC" id="fig|39960.10.peg.2891"/>
<evidence type="ECO:0008006" key="4">
    <source>
        <dbReference type="Google" id="ProtNLM"/>
    </source>
</evidence>
<dbReference type="OrthoDB" id="3781906at2"/>
<evidence type="ECO:0000313" key="3">
    <source>
        <dbReference type="Proteomes" id="UP000027866"/>
    </source>
</evidence>
<proteinExistence type="predicted"/>